<dbReference type="AlphaFoldDB" id="A0AAV2EVH2"/>
<organism evidence="2 3">
    <name type="scientific">Linum trigynum</name>
    <dbReference type="NCBI Taxonomy" id="586398"/>
    <lineage>
        <taxon>Eukaryota</taxon>
        <taxon>Viridiplantae</taxon>
        <taxon>Streptophyta</taxon>
        <taxon>Embryophyta</taxon>
        <taxon>Tracheophyta</taxon>
        <taxon>Spermatophyta</taxon>
        <taxon>Magnoliopsida</taxon>
        <taxon>eudicotyledons</taxon>
        <taxon>Gunneridae</taxon>
        <taxon>Pentapetalae</taxon>
        <taxon>rosids</taxon>
        <taxon>fabids</taxon>
        <taxon>Malpighiales</taxon>
        <taxon>Linaceae</taxon>
        <taxon>Linum</taxon>
    </lineage>
</organism>
<reference evidence="2 3" key="1">
    <citation type="submission" date="2024-04" db="EMBL/GenBank/DDBJ databases">
        <authorList>
            <person name="Fracassetti M."/>
        </authorList>
    </citation>
    <scope>NUCLEOTIDE SEQUENCE [LARGE SCALE GENOMIC DNA]</scope>
</reference>
<evidence type="ECO:0000256" key="1">
    <source>
        <dbReference type="SAM" id="MobiDB-lite"/>
    </source>
</evidence>
<feature type="compositionally biased region" description="Basic and acidic residues" evidence="1">
    <location>
        <begin position="1"/>
        <end position="13"/>
    </location>
</feature>
<sequence>MMGEKINNKKGDESNSDGGSSNMYSAISNKKQFFLPWIPTPELRRTKRDSSSMLDLPPTGKGNKTGTMKLAAEEVPW</sequence>
<evidence type="ECO:0000313" key="2">
    <source>
        <dbReference type="EMBL" id="CAL1390066.1"/>
    </source>
</evidence>
<protein>
    <submittedName>
        <fullName evidence="2">Uncharacterized protein</fullName>
    </submittedName>
</protein>
<dbReference type="Proteomes" id="UP001497516">
    <property type="component" value="Chromosome 5"/>
</dbReference>
<dbReference type="EMBL" id="OZ034818">
    <property type="protein sequence ID" value="CAL1390066.1"/>
    <property type="molecule type" value="Genomic_DNA"/>
</dbReference>
<evidence type="ECO:0000313" key="3">
    <source>
        <dbReference type="Proteomes" id="UP001497516"/>
    </source>
</evidence>
<feature type="region of interest" description="Disordered" evidence="1">
    <location>
        <begin position="41"/>
        <end position="77"/>
    </location>
</feature>
<keyword evidence="3" id="KW-1185">Reference proteome</keyword>
<name>A0AAV2EVH2_9ROSI</name>
<accession>A0AAV2EVH2</accession>
<gene>
    <name evidence="2" type="ORF">LTRI10_LOCUS30876</name>
</gene>
<feature type="region of interest" description="Disordered" evidence="1">
    <location>
        <begin position="1"/>
        <end position="24"/>
    </location>
</feature>
<proteinExistence type="predicted"/>